<dbReference type="Gene3D" id="3.20.20.70">
    <property type="entry name" value="Aldolase class I"/>
    <property type="match status" value="1"/>
</dbReference>
<keyword evidence="2" id="KW-0378">Hydrolase</keyword>
<evidence type="ECO:0000313" key="4">
    <source>
        <dbReference type="EMBL" id="NBD22349.1"/>
    </source>
</evidence>
<keyword evidence="5" id="KW-1185">Reference proteome</keyword>
<gene>
    <name evidence="4" type="ORF">GT019_00535</name>
</gene>
<evidence type="ECO:0000256" key="2">
    <source>
        <dbReference type="ARBA" id="ARBA00022801"/>
    </source>
</evidence>
<dbReference type="SUPFAM" id="SSF51445">
    <property type="entry name" value="(Trans)glycosidases"/>
    <property type="match status" value="1"/>
</dbReference>
<dbReference type="EMBL" id="JAAAMV010000001">
    <property type="protein sequence ID" value="NBD22349.1"/>
    <property type="molecule type" value="Genomic_DNA"/>
</dbReference>
<evidence type="ECO:0000256" key="1">
    <source>
        <dbReference type="ARBA" id="ARBA00009743"/>
    </source>
</evidence>
<dbReference type="PANTHER" id="PTHR11452:SF75">
    <property type="entry name" value="ALPHA-GALACTOSIDASE MEL1"/>
    <property type="match status" value="1"/>
</dbReference>
<reference evidence="4 5" key="1">
    <citation type="submission" date="2020-01" db="EMBL/GenBank/DDBJ databases">
        <title>Paenibacillus soybeanensis sp. nov. isolated from the nodules of soybean (Glycine max(L.) Merr).</title>
        <authorList>
            <person name="Wang H."/>
        </authorList>
    </citation>
    <scope>NUCLEOTIDE SEQUENCE [LARGE SCALE GENOMIC DNA]</scope>
    <source>
        <strain evidence="4 5">T1</strain>
    </source>
</reference>
<comment type="similarity">
    <text evidence="1">Belongs to the glycosyl hydrolase 27 family.</text>
</comment>
<evidence type="ECO:0000256" key="3">
    <source>
        <dbReference type="ARBA" id="ARBA00023295"/>
    </source>
</evidence>
<dbReference type="PANTHER" id="PTHR11452">
    <property type="entry name" value="ALPHA-GALACTOSIDASE/ALPHA-N-ACETYLGALACTOSAMINIDASE"/>
    <property type="match status" value="1"/>
</dbReference>
<accession>A0ABW9XIP8</accession>
<organism evidence="4 5">
    <name type="scientific">Paenibacillus glycinis</name>
    <dbReference type="NCBI Taxonomy" id="2697035"/>
    <lineage>
        <taxon>Bacteria</taxon>
        <taxon>Bacillati</taxon>
        <taxon>Bacillota</taxon>
        <taxon>Bacilli</taxon>
        <taxon>Bacillales</taxon>
        <taxon>Paenibacillaceae</taxon>
        <taxon>Paenibacillus</taxon>
    </lineage>
</organism>
<dbReference type="InterPro" id="IPR017853">
    <property type="entry name" value="GH"/>
</dbReference>
<dbReference type="Proteomes" id="UP000665561">
    <property type="component" value="Unassembled WGS sequence"/>
</dbReference>
<sequence>MTIEQSQWRTTSDGALLKVDNGLMELQVDLAAGTYDLVWRDGSALTGVSAAYRFGDDVLRTSDYGIHTAGGDAIQEVNDGAVRGIRLTVRHEAPELPLLKQHFTLYEERPSIVVGFELEAQAGGMLESNYLAPVLAASALGALRLGSGDGERAGDGNEAATALLALRVPFDNDKWVRYETTAMPGALESYEATAVYEPVSRRGMVMGSVRHDTWKTGLKLASGSGAHVEAVEAYGGAAGELTRDSIAHGAVTGATIASPDIWIGVYGDYRRGLEAFGQANAATVPALAWEQGVPFGWNSWSAAANKLDYDLYVKTSDFLRGMQDRGFHNNGDVYINFDSFWTNLTPEQLRQSVAHVNRNGQKAGIYWTPFAFWGKDASRKVEGTDGRYAYDELLLRDREGNVLPELDGGLAIDPTHPGNLLRTEYHLNRFVDWGFDYVKLDFLGHGALEGKHHDPSVHTGMQAYNLGMDCVRKLLAPERIGRPFHVNLSIAPLFPYQYGHSRRISCDAFGTLSDTEYMLNSLGGAWWANDAIYRFNDPDHTVLYKSYNQDATSYHEGRSRLNASVVSGTVLLLGDDFRKEEARERASEWLPNDKVMALARRGQTFVPVEGIPGAGSTDAFVLESHGEGMYLAVFNFDPVSPAVKSVPAERLAAGRGSSRYRLEDLWSGAATEGAGTIELPLAAGESALLKLTWLA</sequence>
<dbReference type="InterPro" id="IPR002241">
    <property type="entry name" value="Glyco_hydro_27"/>
</dbReference>
<dbReference type="RefSeq" id="WP_161740140.1">
    <property type="nucleotide sequence ID" value="NZ_JAAAMV010000001.1"/>
</dbReference>
<keyword evidence="3" id="KW-0326">Glycosidase</keyword>
<name>A0ABW9XIP8_9BACL</name>
<dbReference type="InterPro" id="IPR013785">
    <property type="entry name" value="Aldolase_TIM"/>
</dbReference>
<comment type="caution">
    <text evidence="4">The sequence shown here is derived from an EMBL/GenBank/DDBJ whole genome shotgun (WGS) entry which is preliminary data.</text>
</comment>
<protein>
    <submittedName>
        <fullName evidence="4">Alpha-galactosidase</fullName>
    </submittedName>
</protein>
<evidence type="ECO:0000313" key="5">
    <source>
        <dbReference type="Proteomes" id="UP000665561"/>
    </source>
</evidence>
<proteinExistence type="inferred from homology"/>